<dbReference type="OrthoDB" id="347290at2759"/>
<feature type="chain" id="PRO_5004673494" description="Transmembrane protein" evidence="2">
    <location>
        <begin position="37"/>
        <end position="278"/>
    </location>
</feature>
<keyword evidence="1" id="KW-0472">Membrane</keyword>
<keyword evidence="4" id="KW-1185">Reference proteome</keyword>
<dbReference type="GeneID" id="25334028"/>
<dbReference type="RefSeq" id="XP_013336694.1">
    <property type="nucleotide sequence ID" value="XM_013481240.1"/>
</dbReference>
<evidence type="ECO:0000313" key="3">
    <source>
        <dbReference type="EMBL" id="CDJ60049.1"/>
    </source>
</evidence>
<reference evidence="3" key="2">
    <citation type="submission" date="2013-10" db="EMBL/GenBank/DDBJ databases">
        <authorList>
            <person name="Aslett M."/>
        </authorList>
    </citation>
    <scope>NUCLEOTIDE SEQUENCE [LARGE SCALE GENOMIC DNA]</scope>
    <source>
        <strain evidence="3">Weybridge</strain>
    </source>
</reference>
<dbReference type="Proteomes" id="UP000030763">
    <property type="component" value="Unassembled WGS sequence"/>
</dbReference>
<protein>
    <recommendedName>
        <fullName evidence="5">Transmembrane protein</fullName>
    </recommendedName>
</protein>
<organism evidence="3 4">
    <name type="scientific">Eimeria maxima</name>
    <name type="common">Coccidian parasite</name>
    <dbReference type="NCBI Taxonomy" id="5804"/>
    <lineage>
        <taxon>Eukaryota</taxon>
        <taxon>Sar</taxon>
        <taxon>Alveolata</taxon>
        <taxon>Apicomplexa</taxon>
        <taxon>Conoidasida</taxon>
        <taxon>Coccidia</taxon>
        <taxon>Eucoccidiorida</taxon>
        <taxon>Eimeriorina</taxon>
        <taxon>Eimeriidae</taxon>
        <taxon>Eimeria</taxon>
    </lineage>
</organism>
<evidence type="ECO:0000313" key="4">
    <source>
        <dbReference type="Proteomes" id="UP000030763"/>
    </source>
</evidence>
<feature type="signal peptide" evidence="2">
    <location>
        <begin position="1"/>
        <end position="36"/>
    </location>
</feature>
<dbReference type="VEuPathDB" id="ToxoDB:EMWEY_00000420"/>
<name>U6MC88_EIMMA</name>
<sequence>MGRPGCCSSSGRHMLVIQHYLVILLMCAAASRAASAEDSAATASTQELHASDHYGGSTNTNSNWMLLELSEQVDLAAQSLKPNAEPTVFRPPTPQEEMHWNSRMDVVVLCLSLVDSYLKTHISLLRQTVPEASSKLPVSGAYEQGMRDDDVLATLMHQMWAGCYSNALSLAAATSILSLSSQEAEALLKPHKSPMRFSEKMLVDIDKLIKELAEGRSPSDWVATDWRDTWWFCIFSVFCIFCLLFLAGRKAAKAYRRKHKGKVGARDKAPISSSPKYL</sequence>
<keyword evidence="1" id="KW-1133">Transmembrane helix</keyword>
<dbReference type="AlphaFoldDB" id="U6MC88"/>
<proteinExistence type="predicted"/>
<gene>
    <name evidence="3" type="ORF">EMWEY_00000420</name>
</gene>
<keyword evidence="2" id="KW-0732">Signal</keyword>
<evidence type="ECO:0000256" key="1">
    <source>
        <dbReference type="SAM" id="Phobius"/>
    </source>
</evidence>
<dbReference type="EMBL" id="HG721241">
    <property type="protein sequence ID" value="CDJ60049.1"/>
    <property type="molecule type" value="Genomic_DNA"/>
</dbReference>
<keyword evidence="1" id="KW-0812">Transmembrane</keyword>
<accession>U6MC88</accession>
<reference evidence="3" key="1">
    <citation type="submission" date="2013-10" db="EMBL/GenBank/DDBJ databases">
        <title>Genomic analysis of the causative agents of coccidiosis in chickens.</title>
        <authorList>
            <person name="Reid A.J."/>
            <person name="Blake D."/>
            <person name="Billington K."/>
            <person name="Browne H."/>
            <person name="Dunn M."/>
            <person name="Hung S."/>
            <person name="Kawahara F."/>
            <person name="Miranda-Saavedra D."/>
            <person name="Mourier T."/>
            <person name="Nagra H."/>
            <person name="Otto T.D."/>
            <person name="Rawlings N."/>
            <person name="Sanchez A."/>
            <person name="Sanders M."/>
            <person name="Subramaniam C."/>
            <person name="Tay Y."/>
            <person name="Dear P."/>
            <person name="Doerig C."/>
            <person name="Gruber A."/>
            <person name="Parkinson J."/>
            <person name="Shirley M."/>
            <person name="Wan K.L."/>
            <person name="Berriman M."/>
            <person name="Tomley F."/>
            <person name="Pain A."/>
        </authorList>
    </citation>
    <scope>NUCLEOTIDE SEQUENCE [LARGE SCALE GENOMIC DNA]</scope>
    <source>
        <strain evidence="3">Weybridge</strain>
    </source>
</reference>
<evidence type="ECO:0008006" key="5">
    <source>
        <dbReference type="Google" id="ProtNLM"/>
    </source>
</evidence>
<evidence type="ECO:0000256" key="2">
    <source>
        <dbReference type="SAM" id="SignalP"/>
    </source>
</evidence>
<feature type="transmembrane region" description="Helical" evidence="1">
    <location>
        <begin position="229"/>
        <end position="248"/>
    </location>
</feature>